<sequence>MSQHVSNTTKIKVYELCKNDESLFKDFIEEIEKDGNLFDNLAGAIRIVEDTSNLNRRPKSKFREIKGHKLKCKIYEAKSGIVRIYLFHEEKTGRVVVSGGLKDNQDTDIKSIIKTIKEYQNEK</sequence>
<evidence type="ECO:0008006" key="3">
    <source>
        <dbReference type="Google" id="ProtNLM"/>
    </source>
</evidence>
<dbReference type="Proteomes" id="UP000294848">
    <property type="component" value="Unassembled WGS sequence"/>
</dbReference>
<gene>
    <name evidence="1" type="ORF">DET52_10390</name>
</gene>
<protein>
    <recommendedName>
        <fullName evidence="3">Addiction module killer protein</fullName>
    </recommendedName>
</protein>
<dbReference type="EMBL" id="SNWI01000003">
    <property type="protein sequence ID" value="TDO03150.1"/>
    <property type="molecule type" value="Genomic_DNA"/>
</dbReference>
<accession>A0A4R6H4U5</accession>
<dbReference type="AlphaFoldDB" id="A0A4R6H4U5"/>
<reference evidence="1 2" key="1">
    <citation type="submission" date="2019-03" db="EMBL/GenBank/DDBJ databases">
        <title>Freshwater and sediment microbial communities from various areas in North America, analyzing microbe dynamics in response to fracking.</title>
        <authorList>
            <person name="Lamendella R."/>
        </authorList>
    </citation>
    <scope>NUCLEOTIDE SEQUENCE [LARGE SCALE GENOMIC DNA]</scope>
    <source>
        <strain evidence="1 2">114D</strain>
    </source>
</reference>
<name>A0A4R6H4U5_9BACT</name>
<evidence type="ECO:0000313" key="1">
    <source>
        <dbReference type="EMBL" id="TDO03150.1"/>
    </source>
</evidence>
<proteinExistence type="predicted"/>
<comment type="caution">
    <text evidence="1">The sequence shown here is derived from an EMBL/GenBank/DDBJ whole genome shotgun (WGS) entry which is preliminary data.</text>
</comment>
<organism evidence="1 2">
    <name type="scientific">Sunxiuqinia elliptica</name>
    <dbReference type="NCBI Taxonomy" id="655355"/>
    <lineage>
        <taxon>Bacteria</taxon>
        <taxon>Pseudomonadati</taxon>
        <taxon>Bacteroidota</taxon>
        <taxon>Bacteroidia</taxon>
        <taxon>Marinilabiliales</taxon>
        <taxon>Prolixibacteraceae</taxon>
        <taxon>Sunxiuqinia</taxon>
    </lineage>
</organism>
<evidence type="ECO:0000313" key="2">
    <source>
        <dbReference type="Proteomes" id="UP000294848"/>
    </source>
</evidence>